<feature type="domain" description="HTH cro/C1-type" evidence="1">
    <location>
        <begin position="39"/>
        <end position="89"/>
    </location>
</feature>
<organism evidence="2 3">
    <name type="scientific">Streptacidiphilus fuscans</name>
    <dbReference type="NCBI Taxonomy" id="2789292"/>
    <lineage>
        <taxon>Bacteria</taxon>
        <taxon>Bacillati</taxon>
        <taxon>Actinomycetota</taxon>
        <taxon>Actinomycetes</taxon>
        <taxon>Kitasatosporales</taxon>
        <taxon>Streptomycetaceae</taxon>
        <taxon>Streptacidiphilus</taxon>
    </lineage>
</organism>
<dbReference type="SUPFAM" id="SSF47413">
    <property type="entry name" value="lambda repressor-like DNA-binding domains"/>
    <property type="match status" value="1"/>
</dbReference>
<evidence type="ECO:0000259" key="1">
    <source>
        <dbReference type="PROSITE" id="PS50943"/>
    </source>
</evidence>
<dbReference type="Proteomes" id="UP000657385">
    <property type="component" value="Unassembled WGS sequence"/>
</dbReference>
<protein>
    <submittedName>
        <fullName evidence="2">Helix-turn-helix transcriptional regulator</fullName>
    </submittedName>
</protein>
<sequence length="271" mass="31253">MTEALPAQDVSPGTLQEWLKYWRSRVDPRRIPGLDASDRRKQGLNQDEVARLIGVTTRWYQELESGRRLFSTSHLERLALTLRLSEPEQRALYLMASHKAPQPKGTTDTAALAALDAPMQKLLDVQLPHPAYLSDTAWNIIGSNAPQTDWFPWVPYEPNLMRWAFLYPEAREQLVNWRDDWARPFLAQIHYALAEHPDNEDLHKLVADIREGNPEARKIWDSHEVQVHPDGDERRLRLPYHGSKEVPVHIMALAPLRNPAMRFIVLMAADD</sequence>
<proteinExistence type="predicted"/>
<evidence type="ECO:0000313" key="2">
    <source>
        <dbReference type="EMBL" id="MBF9071824.1"/>
    </source>
</evidence>
<name>A0A931FII5_9ACTN</name>
<dbReference type="SMART" id="SM00530">
    <property type="entry name" value="HTH_XRE"/>
    <property type="match status" value="1"/>
</dbReference>
<dbReference type="Pfam" id="PF17765">
    <property type="entry name" value="MLTR_LBD"/>
    <property type="match status" value="1"/>
</dbReference>
<dbReference type="PANTHER" id="PTHR35010">
    <property type="entry name" value="BLL4672 PROTEIN-RELATED"/>
    <property type="match status" value="1"/>
</dbReference>
<comment type="caution">
    <text evidence="2">The sequence shown here is derived from an EMBL/GenBank/DDBJ whole genome shotgun (WGS) entry which is preliminary data.</text>
</comment>
<accession>A0A931FII5</accession>
<dbReference type="Pfam" id="PF13560">
    <property type="entry name" value="HTH_31"/>
    <property type="match status" value="1"/>
</dbReference>
<dbReference type="EMBL" id="JADPRT010000013">
    <property type="protein sequence ID" value="MBF9071824.1"/>
    <property type="molecule type" value="Genomic_DNA"/>
</dbReference>
<dbReference type="Gene3D" id="3.30.450.180">
    <property type="match status" value="1"/>
</dbReference>
<keyword evidence="3" id="KW-1185">Reference proteome</keyword>
<dbReference type="GO" id="GO:0003677">
    <property type="term" value="F:DNA binding"/>
    <property type="evidence" value="ECO:0007669"/>
    <property type="project" value="InterPro"/>
</dbReference>
<dbReference type="PROSITE" id="PS50943">
    <property type="entry name" value="HTH_CROC1"/>
    <property type="match status" value="1"/>
</dbReference>
<gene>
    <name evidence="2" type="ORF">I2501_27755</name>
</gene>
<evidence type="ECO:0000313" key="3">
    <source>
        <dbReference type="Proteomes" id="UP000657385"/>
    </source>
</evidence>
<dbReference type="InterPro" id="IPR001387">
    <property type="entry name" value="Cro/C1-type_HTH"/>
</dbReference>
<reference evidence="2" key="1">
    <citation type="submission" date="2020-11" db="EMBL/GenBank/DDBJ databases">
        <title>Isolation and identification of active actinomycetes.</title>
        <authorList>
            <person name="Yu B."/>
        </authorList>
    </citation>
    <scope>NUCLEOTIDE SEQUENCE</scope>
    <source>
        <strain evidence="2">NEAU-YB345</strain>
    </source>
</reference>
<dbReference type="CDD" id="cd00093">
    <property type="entry name" value="HTH_XRE"/>
    <property type="match status" value="1"/>
</dbReference>
<dbReference type="Gene3D" id="1.10.260.40">
    <property type="entry name" value="lambda repressor-like DNA-binding domains"/>
    <property type="match status" value="1"/>
</dbReference>
<dbReference type="AlphaFoldDB" id="A0A931FII5"/>
<dbReference type="RefSeq" id="WP_196196988.1">
    <property type="nucleotide sequence ID" value="NZ_JADPRT010000013.1"/>
</dbReference>
<dbReference type="InterPro" id="IPR010982">
    <property type="entry name" value="Lambda_DNA-bd_dom_sf"/>
</dbReference>
<dbReference type="InterPro" id="IPR041413">
    <property type="entry name" value="MLTR_LBD"/>
</dbReference>